<dbReference type="EMBL" id="JABSTU010000006">
    <property type="protein sequence ID" value="KAH8029354.1"/>
    <property type="molecule type" value="Genomic_DNA"/>
</dbReference>
<feature type="region of interest" description="Disordered" evidence="1">
    <location>
        <begin position="178"/>
        <end position="206"/>
    </location>
</feature>
<dbReference type="AlphaFoldDB" id="A0A9J6E4X0"/>
<comment type="caution">
    <text evidence="2">The sequence shown here is derived from an EMBL/GenBank/DDBJ whole genome shotgun (WGS) entry which is preliminary data.</text>
</comment>
<accession>A0A9J6E4X0</accession>
<feature type="compositionally biased region" description="Polar residues" evidence="1">
    <location>
        <begin position="188"/>
        <end position="206"/>
    </location>
</feature>
<feature type="compositionally biased region" description="Basic residues" evidence="1">
    <location>
        <begin position="50"/>
        <end position="61"/>
    </location>
</feature>
<reference evidence="2" key="2">
    <citation type="submission" date="2021-09" db="EMBL/GenBank/DDBJ databases">
        <authorList>
            <person name="Jia N."/>
            <person name="Wang J."/>
            <person name="Shi W."/>
            <person name="Du L."/>
            <person name="Sun Y."/>
            <person name="Zhan W."/>
            <person name="Jiang J."/>
            <person name="Wang Q."/>
            <person name="Zhang B."/>
            <person name="Ji P."/>
            <person name="Sakyi L.B."/>
            <person name="Cui X."/>
            <person name="Yuan T."/>
            <person name="Jiang B."/>
            <person name="Yang W."/>
            <person name="Lam T.T.-Y."/>
            <person name="Chang Q."/>
            <person name="Ding S."/>
            <person name="Wang X."/>
            <person name="Zhu J."/>
            <person name="Ruan X."/>
            <person name="Zhao L."/>
            <person name="Wei J."/>
            <person name="Que T."/>
            <person name="Du C."/>
            <person name="Cheng J."/>
            <person name="Dai P."/>
            <person name="Han X."/>
            <person name="Huang E."/>
            <person name="Gao Y."/>
            <person name="Liu J."/>
            <person name="Shao H."/>
            <person name="Ye R."/>
            <person name="Li L."/>
            <person name="Wei W."/>
            <person name="Wang X."/>
            <person name="Wang C."/>
            <person name="Huo Q."/>
            <person name="Li W."/>
            <person name="Guo W."/>
            <person name="Chen H."/>
            <person name="Chen S."/>
            <person name="Zhou L."/>
            <person name="Zhou L."/>
            <person name="Ni X."/>
            <person name="Tian J."/>
            <person name="Zhou Y."/>
            <person name="Sheng Y."/>
            <person name="Liu T."/>
            <person name="Pan Y."/>
            <person name="Xia L."/>
            <person name="Li J."/>
            <person name="Zhao F."/>
            <person name="Cao W."/>
        </authorList>
    </citation>
    <scope>NUCLEOTIDE SEQUENCE</scope>
    <source>
        <strain evidence="2">Rmic-2018</strain>
        <tissue evidence="2">Larvae</tissue>
    </source>
</reference>
<feature type="region of interest" description="Disordered" evidence="1">
    <location>
        <begin position="24"/>
        <end position="61"/>
    </location>
</feature>
<proteinExistence type="predicted"/>
<evidence type="ECO:0000313" key="2">
    <source>
        <dbReference type="EMBL" id="KAH8029354.1"/>
    </source>
</evidence>
<sequence>MVIKACGSAILYCASRPSHRRAMAAHTSARAGSSEMLRLQEPTGSLLQPRSRRRLPQTAGRRRASVGTCSCTFERSGGFSADVLETRSFAFYRHNHDSPFVLRRSYRVQGGPAVVGSGVLSAWNNGAVVGQKPAHECVAPFVPTSATWPTVQGRGVGVRWAQPFVTGCRSPFRRLSREKLSPRPNGVSGRNCQGQTQLRRSTYTIQ</sequence>
<keyword evidence="3" id="KW-1185">Reference proteome</keyword>
<organism evidence="2 3">
    <name type="scientific">Rhipicephalus microplus</name>
    <name type="common">Cattle tick</name>
    <name type="synonym">Boophilus microplus</name>
    <dbReference type="NCBI Taxonomy" id="6941"/>
    <lineage>
        <taxon>Eukaryota</taxon>
        <taxon>Metazoa</taxon>
        <taxon>Ecdysozoa</taxon>
        <taxon>Arthropoda</taxon>
        <taxon>Chelicerata</taxon>
        <taxon>Arachnida</taxon>
        <taxon>Acari</taxon>
        <taxon>Parasitiformes</taxon>
        <taxon>Ixodida</taxon>
        <taxon>Ixodoidea</taxon>
        <taxon>Ixodidae</taxon>
        <taxon>Rhipicephalinae</taxon>
        <taxon>Rhipicephalus</taxon>
        <taxon>Boophilus</taxon>
    </lineage>
</organism>
<reference evidence="2" key="1">
    <citation type="journal article" date="2020" name="Cell">
        <title>Large-Scale Comparative Analyses of Tick Genomes Elucidate Their Genetic Diversity and Vector Capacities.</title>
        <authorList>
            <consortium name="Tick Genome and Microbiome Consortium (TIGMIC)"/>
            <person name="Jia N."/>
            <person name="Wang J."/>
            <person name="Shi W."/>
            <person name="Du L."/>
            <person name="Sun Y."/>
            <person name="Zhan W."/>
            <person name="Jiang J.F."/>
            <person name="Wang Q."/>
            <person name="Zhang B."/>
            <person name="Ji P."/>
            <person name="Bell-Sakyi L."/>
            <person name="Cui X.M."/>
            <person name="Yuan T.T."/>
            <person name="Jiang B.G."/>
            <person name="Yang W.F."/>
            <person name="Lam T.T."/>
            <person name="Chang Q.C."/>
            <person name="Ding S.J."/>
            <person name="Wang X.J."/>
            <person name="Zhu J.G."/>
            <person name="Ruan X.D."/>
            <person name="Zhao L."/>
            <person name="Wei J.T."/>
            <person name="Ye R.Z."/>
            <person name="Que T.C."/>
            <person name="Du C.H."/>
            <person name="Zhou Y.H."/>
            <person name="Cheng J.X."/>
            <person name="Dai P.F."/>
            <person name="Guo W.B."/>
            <person name="Han X.H."/>
            <person name="Huang E.J."/>
            <person name="Li L.F."/>
            <person name="Wei W."/>
            <person name="Gao Y.C."/>
            <person name="Liu J.Z."/>
            <person name="Shao H.Z."/>
            <person name="Wang X."/>
            <person name="Wang C.C."/>
            <person name="Yang T.C."/>
            <person name="Huo Q.B."/>
            <person name="Li W."/>
            <person name="Chen H.Y."/>
            <person name="Chen S.E."/>
            <person name="Zhou L.G."/>
            <person name="Ni X.B."/>
            <person name="Tian J.H."/>
            <person name="Sheng Y."/>
            <person name="Liu T."/>
            <person name="Pan Y.S."/>
            <person name="Xia L.Y."/>
            <person name="Li J."/>
            <person name="Zhao F."/>
            <person name="Cao W.C."/>
        </authorList>
    </citation>
    <scope>NUCLEOTIDE SEQUENCE</scope>
    <source>
        <strain evidence="2">Rmic-2018</strain>
    </source>
</reference>
<dbReference type="Proteomes" id="UP000821866">
    <property type="component" value="Chromosome 4"/>
</dbReference>
<name>A0A9J6E4X0_RHIMP</name>
<evidence type="ECO:0000313" key="3">
    <source>
        <dbReference type="Proteomes" id="UP000821866"/>
    </source>
</evidence>
<evidence type="ECO:0000256" key="1">
    <source>
        <dbReference type="SAM" id="MobiDB-lite"/>
    </source>
</evidence>
<protein>
    <submittedName>
        <fullName evidence="2">Uncharacterized protein</fullName>
    </submittedName>
</protein>
<gene>
    <name evidence="2" type="ORF">HPB51_025362</name>
</gene>